<dbReference type="InParanoid" id="A0A419PQH6"/>
<organism evidence="2 3">
    <name type="scientific">Clonorchis sinensis</name>
    <name type="common">Chinese liver fluke</name>
    <dbReference type="NCBI Taxonomy" id="79923"/>
    <lineage>
        <taxon>Eukaryota</taxon>
        <taxon>Metazoa</taxon>
        <taxon>Spiralia</taxon>
        <taxon>Lophotrochozoa</taxon>
        <taxon>Platyhelminthes</taxon>
        <taxon>Trematoda</taxon>
        <taxon>Digenea</taxon>
        <taxon>Opisthorchiida</taxon>
        <taxon>Opisthorchiata</taxon>
        <taxon>Opisthorchiidae</taxon>
        <taxon>Clonorchis</taxon>
    </lineage>
</organism>
<proteinExistence type="predicted"/>
<gene>
    <name evidence="2" type="ORF">CSKR_108941</name>
</gene>
<feature type="domain" description="Apple" evidence="1">
    <location>
        <begin position="194"/>
        <end position="223"/>
    </location>
</feature>
<dbReference type="SUPFAM" id="SSF57414">
    <property type="entry name" value="Hairpin loop containing domain-like"/>
    <property type="match status" value="1"/>
</dbReference>
<dbReference type="AlphaFoldDB" id="A0A419PQH6"/>
<evidence type="ECO:0000313" key="2">
    <source>
        <dbReference type="EMBL" id="KAG5450752.1"/>
    </source>
</evidence>
<dbReference type="Pfam" id="PF00024">
    <property type="entry name" value="PAN_1"/>
    <property type="match status" value="1"/>
</dbReference>
<dbReference type="OrthoDB" id="6240229at2759"/>
<dbReference type="InterPro" id="IPR016187">
    <property type="entry name" value="CTDL_fold"/>
</dbReference>
<protein>
    <recommendedName>
        <fullName evidence="1">Apple domain-containing protein</fullName>
    </recommendedName>
</protein>
<dbReference type="InterPro" id="IPR003609">
    <property type="entry name" value="Pan_app"/>
</dbReference>
<keyword evidence="3" id="KW-1185">Reference proteome</keyword>
<comment type="caution">
    <text evidence="2">The sequence shown here is derived from an EMBL/GenBank/DDBJ whole genome shotgun (WGS) entry which is preliminary data.</text>
</comment>
<dbReference type="SUPFAM" id="SSF56436">
    <property type="entry name" value="C-type lectin-like"/>
    <property type="match status" value="1"/>
</dbReference>
<sequence length="254" mass="28965">MHSLLLLMVLPILKAENICPSNYRELQRNICVAELGETEEFCSACGKCADYGRYHGQLAFLMGRHFLNLTSDDNISTNLWTGLNRLLGQKKTSTDVWRDVDPRSPTYAVQSSEIPWGRNEPNGEPAIMYHKQSNRMRDTLLKNTWTSLQVYCEYGGSPSSLLQLYHFRSDFPEPIANLVQKEEKYFGCISERLASSQIDCARKCALNPHCRSIYFHAKDKRCIQTLYADALLPSNISPNQGGWKRFAKATVMQN</sequence>
<accession>A0A419PQH6</accession>
<name>A0A419PQH6_CLOSI</name>
<evidence type="ECO:0000259" key="1">
    <source>
        <dbReference type="Pfam" id="PF00024"/>
    </source>
</evidence>
<reference evidence="2 3" key="1">
    <citation type="journal article" date="2018" name="Biotechnol. Adv.">
        <title>Improved genomic resources and new bioinformatic workflow for the carcinogenic parasite Clonorchis sinensis: Biotechnological implications.</title>
        <authorList>
            <person name="Wang D."/>
            <person name="Korhonen P.K."/>
            <person name="Gasser R.B."/>
            <person name="Young N.D."/>
        </authorList>
    </citation>
    <scope>NUCLEOTIDE SEQUENCE [LARGE SCALE GENOMIC DNA]</scope>
    <source>
        <strain evidence="2">Cs-k2</strain>
    </source>
</reference>
<evidence type="ECO:0000313" key="3">
    <source>
        <dbReference type="Proteomes" id="UP000286415"/>
    </source>
</evidence>
<dbReference type="EMBL" id="NIRI02000042">
    <property type="protein sequence ID" value="KAG5450752.1"/>
    <property type="molecule type" value="Genomic_DNA"/>
</dbReference>
<reference evidence="2 3" key="2">
    <citation type="journal article" date="2021" name="Genomics">
        <title>High-quality reference genome for Clonorchis sinensis.</title>
        <authorList>
            <person name="Young N.D."/>
            <person name="Stroehlein A.J."/>
            <person name="Kinkar L."/>
            <person name="Wang T."/>
            <person name="Sohn W.M."/>
            <person name="Chang B.C.H."/>
            <person name="Kaur P."/>
            <person name="Weisz D."/>
            <person name="Dudchenko O."/>
            <person name="Aiden E.L."/>
            <person name="Korhonen P.K."/>
            <person name="Gasser R.B."/>
        </authorList>
    </citation>
    <scope>NUCLEOTIDE SEQUENCE [LARGE SCALE GENOMIC DNA]</scope>
    <source>
        <strain evidence="2">Cs-k2</strain>
    </source>
</reference>
<dbReference type="Proteomes" id="UP000286415">
    <property type="component" value="Unassembled WGS sequence"/>
</dbReference>